<dbReference type="EMBL" id="JAZHOF010000010">
    <property type="protein sequence ID" value="MEJ8574073.1"/>
    <property type="molecule type" value="Genomic_DNA"/>
</dbReference>
<dbReference type="RefSeq" id="WP_340331776.1">
    <property type="nucleotide sequence ID" value="NZ_JAZHOF010000010.1"/>
</dbReference>
<evidence type="ECO:0000256" key="7">
    <source>
        <dbReference type="ARBA" id="ARBA00023136"/>
    </source>
</evidence>
<evidence type="ECO:0000256" key="4">
    <source>
        <dbReference type="ARBA" id="ARBA00022475"/>
    </source>
</evidence>
<evidence type="ECO:0000256" key="5">
    <source>
        <dbReference type="ARBA" id="ARBA00022692"/>
    </source>
</evidence>
<keyword evidence="3" id="KW-0813">Transport</keyword>
<protein>
    <recommendedName>
        <fullName evidence="8">Probable membrane transporter protein</fullName>
    </recommendedName>
</protein>
<evidence type="ECO:0000313" key="10">
    <source>
        <dbReference type="Proteomes" id="UP001378188"/>
    </source>
</evidence>
<feature type="transmembrane region" description="Helical" evidence="8">
    <location>
        <begin position="130"/>
        <end position="156"/>
    </location>
</feature>
<comment type="similarity">
    <text evidence="2 8">Belongs to the 4-toluene sulfonate uptake permease (TSUP) (TC 2.A.102) family.</text>
</comment>
<accession>A0AAW9RUS9</accession>
<dbReference type="PANTHER" id="PTHR30269:SF37">
    <property type="entry name" value="MEMBRANE TRANSPORTER PROTEIN"/>
    <property type="match status" value="1"/>
</dbReference>
<comment type="caution">
    <text evidence="9">The sequence shown here is derived from an EMBL/GenBank/DDBJ whole genome shotgun (WGS) entry which is preliminary data.</text>
</comment>
<dbReference type="Proteomes" id="UP001378188">
    <property type="component" value="Unassembled WGS sequence"/>
</dbReference>
<keyword evidence="5 8" id="KW-0812">Transmembrane</keyword>
<evidence type="ECO:0000256" key="8">
    <source>
        <dbReference type="RuleBase" id="RU363041"/>
    </source>
</evidence>
<feature type="transmembrane region" description="Helical" evidence="8">
    <location>
        <begin position="193"/>
        <end position="214"/>
    </location>
</feature>
<comment type="subcellular location">
    <subcellularLocation>
        <location evidence="1 8">Cell membrane</location>
        <topology evidence="1 8">Multi-pass membrane protein</topology>
    </subcellularLocation>
</comment>
<reference evidence="9 10" key="1">
    <citation type="submission" date="2024-02" db="EMBL/GenBank/DDBJ databases">
        <title>Genome analysis and characterization of Microbaculum marinisediminis sp. nov., isolated from marine sediment.</title>
        <authorList>
            <person name="Du Z.-J."/>
            <person name="Ye Y.-Q."/>
            <person name="Zhang Z.-R."/>
            <person name="Yuan S.-M."/>
            <person name="Zhang X.-Y."/>
        </authorList>
    </citation>
    <scope>NUCLEOTIDE SEQUENCE [LARGE SCALE GENOMIC DNA]</scope>
    <source>
        <strain evidence="9 10">SDUM1044001</strain>
    </source>
</reference>
<evidence type="ECO:0000256" key="2">
    <source>
        <dbReference type="ARBA" id="ARBA00009142"/>
    </source>
</evidence>
<keyword evidence="6 8" id="KW-1133">Transmembrane helix</keyword>
<evidence type="ECO:0000256" key="1">
    <source>
        <dbReference type="ARBA" id="ARBA00004651"/>
    </source>
</evidence>
<gene>
    <name evidence="9" type="ORF">V3328_21485</name>
</gene>
<evidence type="ECO:0000256" key="6">
    <source>
        <dbReference type="ARBA" id="ARBA00022989"/>
    </source>
</evidence>
<keyword evidence="10" id="KW-1185">Reference proteome</keyword>
<dbReference type="Pfam" id="PF01925">
    <property type="entry name" value="TauE"/>
    <property type="match status" value="1"/>
</dbReference>
<proteinExistence type="inferred from homology"/>
<organism evidence="9 10">
    <name type="scientific">Microbaculum marinum</name>
    <dbReference type="NCBI Taxonomy" id="1764581"/>
    <lineage>
        <taxon>Bacteria</taxon>
        <taxon>Pseudomonadati</taxon>
        <taxon>Pseudomonadota</taxon>
        <taxon>Alphaproteobacteria</taxon>
        <taxon>Hyphomicrobiales</taxon>
        <taxon>Tepidamorphaceae</taxon>
        <taxon>Microbaculum</taxon>
    </lineage>
</organism>
<feature type="transmembrane region" description="Helical" evidence="8">
    <location>
        <begin position="73"/>
        <end position="92"/>
    </location>
</feature>
<dbReference type="InterPro" id="IPR002781">
    <property type="entry name" value="TM_pro_TauE-like"/>
</dbReference>
<feature type="transmembrane region" description="Helical" evidence="8">
    <location>
        <begin position="226"/>
        <end position="246"/>
    </location>
</feature>
<keyword evidence="4 8" id="KW-1003">Cell membrane</keyword>
<evidence type="ECO:0000313" key="9">
    <source>
        <dbReference type="EMBL" id="MEJ8574073.1"/>
    </source>
</evidence>
<name>A0AAW9RUS9_9HYPH</name>
<dbReference type="GO" id="GO:0005886">
    <property type="term" value="C:plasma membrane"/>
    <property type="evidence" value="ECO:0007669"/>
    <property type="project" value="UniProtKB-SubCell"/>
</dbReference>
<dbReference type="PANTHER" id="PTHR30269">
    <property type="entry name" value="TRANSMEMBRANE PROTEIN YFCA"/>
    <property type="match status" value="1"/>
</dbReference>
<feature type="transmembrane region" description="Helical" evidence="8">
    <location>
        <begin position="48"/>
        <end position="66"/>
    </location>
</feature>
<sequence>MTFDASLIAVLVAALVAGLVRGFSGFGAALVFMPVAAAAIDPKLAAAAFLIMDNFLALPLVVKAAPRCGWRTVLPAAIGAIATVPVGAAILASADPVILRWCLSALVLALLGLLASGLRYSGEPPRAASVAVGGTAGILSGIGQVSGPPMIAFWVAGPHPPTIIRANMIMFFAIVSVSAVAAYAWNGFFTGEVIGTIAIFAPVYAVSLFAGARLFGRAPERYYRRIAYAIIALAAITSIPALDGILR</sequence>
<dbReference type="InterPro" id="IPR052017">
    <property type="entry name" value="TSUP"/>
</dbReference>
<evidence type="ECO:0000256" key="3">
    <source>
        <dbReference type="ARBA" id="ARBA00022448"/>
    </source>
</evidence>
<dbReference type="AlphaFoldDB" id="A0AAW9RUS9"/>
<feature type="transmembrane region" description="Helical" evidence="8">
    <location>
        <begin position="98"/>
        <end position="118"/>
    </location>
</feature>
<feature type="transmembrane region" description="Helical" evidence="8">
    <location>
        <begin position="168"/>
        <end position="186"/>
    </location>
</feature>
<keyword evidence="7 8" id="KW-0472">Membrane</keyword>